<gene>
    <name evidence="1" type="ORF">V4D31_05290</name>
</gene>
<accession>A0AAU8H296</accession>
<dbReference type="AlphaFoldDB" id="A0AAU8H296"/>
<dbReference type="EMBL" id="CP144374">
    <property type="protein sequence ID" value="XCH47767.1"/>
    <property type="molecule type" value="Genomic_DNA"/>
</dbReference>
<dbReference type="KEGG" id="tob:V4D31_05290"/>
<sequence length="71" mass="8439">MYIDIIDMVIEDLNFFRGFDHKKLDTIFKKYGLEVVDDEHIQNACILTLAGGNDLFKIVYIKPKKRWYVAR</sequence>
<evidence type="ECO:0000313" key="1">
    <source>
        <dbReference type="EMBL" id="XCH47767.1"/>
    </source>
</evidence>
<proteinExistence type="predicted"/>
<organism evidence="1">
    <name type="scientific">Thermodesulfovibrio obliviosus</name>
    <dbReference type="NCBI Taxonomy" id="3118332"/>
    <lineage>
        <taxon>Bacteria</taxon>
        <taxon>Pseudomonadati</taxon>
        <taxon>Nitrospirota</taxon>
        <taxon>Thermodesulfovibrionia</taxon>
        <taxon>Thermodesulfovibrionales</taxon>
        <taxon>Thermodesulfovibrionaceae</taxon>
        <taxon>Thermodesulfovibrio</taxon>
    </lineage>
</organism>
<reference evidence="1" key="1">
    <citation type="submission" date="2024-01" db="EMBL/GenBank/DDBJ databases">
        <title>The first autotrophic representatives of the genus Thermodesulfovibrio.</title>
        <authorList>
            <person name="Maltseva A.I."/>
            <person name="Elcheninov A.G."/>
            <person name="Kublanov I.V."/>
            <person name="Lebedinsky A.V."/>
            <person name="Frolov E.N."/>
        </authorList>
    </citation>
    <scope>NUCLEOTIDE SEQUENCE</scope>
    <source>
        <strain evidence="1">3462-1</strain>
    </source>
</reference>
<dbReference type="RefSeq" id="WP_353685428.1">
    <property type="nucleotide sequence ID" value="NZ_CP144374.1"/>
</dbReference>
<protein>
    <submittedName>
        <fullName evidence="1">Uncharacterized protein</fullName>
    </submittedName>
</protein>
<name>A0AAU8H296_9BACT</name>